<keyword evidence="3" id="KW-1185">Reference proteome</keyword>
<protein>
    <submittedName>
        <fullName evidence="2">Uncharacterized protein</fullName>
    </submittedName>
</protein>
<evidence type="ECO:0000313" key="3">
    <source>
        <dbReference type="Proteomes" id="UP001221413"/>
    </source>
</evidence>
<dbReference type="Proteomes" id="UP001221413">
    <property type="component" value="Unassembled WGS sequence"/>
</dbReference>
<organism evidence="2 3">
    <name type="scientific">Drechslerella dactyloides</name>
    <name type="common">Nematode-trapping fungus</name>
    <name type="synonym">Arthrobotrys dactyloides</name>
    <dbReference type="NCBI Taxonomy" id="74499"/>
    <lineage>
        <taxon>Eukaryota</taxon>
        <taxon>Fungi</taxon>
        <taxon>Dikarya</taxon>
        <taxon>Ascomycota</taxon>
        <taxon>Pezizomycotina</taxon>
        <taxon>Orbiliomycetes</taxon>
        <taxon>Orbiliales</taxon>
        <taxon>Orbiliaceae</taxon>
        <taxon>Drechslerella</taxon>
    </lineage>
</organism>
<feature type="region of interest" description="Disordered" evidence="1">
    <location>
        <begin position="69"/>
        <end position="95"/>
    </location>
</feature>
<gene>
    <name evidence="2" type="ORF">Dda_3840</name>
</gene>
<accession>A0AAD6NLI1</accession>
<feature type="compositionally biased region" description="Low complexity" evidence="1">
    <location>
        <begin position="75"/>
        <end position="95"/>
    </location>
</feature>
<proteinExistence type="predicted"/>
<name>A0AAD6NLI1_DREDA</name>
<evidence type="ECO:0000256" key="1">
    <source>
        <dbReference type="SAM" id="MobiDB-lite"/>
    </source>
</evidence>
<dbReference type="AlphaFoldDB" id="A0AAD6NLI1"/>
<comment type="caution">
    <text evidence="2">The sequence shown here is derived from an EMBL/GenBank/DDBJ whole genome shotgun (WGS) entry which is preliminary data.</text>
</comment>
<dbReference type="EMBL" id="JAQGDS010000004">
    <property type="protein sequence ID" value="KAJ6261173.1"/>
    <property type="molecule type" value="Genomic_DNA"/>
</dbReference>
<evidence type="ECO:0000313" key="2">
    <source>
        <dbReference type="EMBL" id="KAJ6261173.1"/>
    </source>
</evidence>
<reference evidence="2" key="1">
    <citation type="submission" date="2023-01" db="EMBL/GenBank/DDBJ databases">
        <title>The chitinases involved in constricting ring structure development in the nematode-trapping fungus Drechslerella dactyloides.</title>
        <authorList>
            <person name="Wang R."/>
            <person name="Zhang L."/>
            <person name="Tang P."/>
            <person name="Li S."/>
            <person name="Liang L."/>
        </authorList>
    </citation>
    <scope>NUCLEOTIDE SEQUENCE</scope>
    <source>
        <strain evidence="2">YMF1.00031</strain>
    </source>
</reference>
<sequence length="257" mass="28612">MCIFMCIFSRRCTSSCSPPPAELPSPTAVTDRSTVTTAKLPKLKARKGANVTDGTATEHQNTALRAMGEDVPKSTTTLPEGPGTTPLTKETTTSAAATRRTRKLIYRQKRVEMQEAACRDYHLRKNLEDSFEARYMEVLHTNELGIMLSRLKELGSIDALQKEIETTARFPQFSQVWKDKLPGSTLSGILNHAMWEAIDQIEADGVHTEGREMDLSVYVITKSDYAPIIPDALRDLPWFRAAVRPKRILVLDSSTAS</sequence>